<evidence type="ECO:0000256" key="3">
    <source>
        <dbReference type="ARBA" id="ARBA00022679"/>
    </source>
</evidence>
<dbReference type="InterPro" id="IPR011009">
    <property type="entry name" value="Kinase-like_dom_sf"/>
</dbReference>
<feature type="compositionally biased region" description="Basic and acidic residues" evidence="7">
    <location>
        <begin position="9"/>
        <end position="52"/>
    </location>
</feature>
<dbReference type="Gene3D" id="3.30.200.20">
    <property type="entry name" value="Phosphorylase Kinase, domain 1"/>
    <property type="match status" value="1"/>
</dbReference>
<organism evidence="9 10">
    <name type="scientific">Egicoccus halophilus</name>
    <dbReference type="NCBI Taxonomy" id="1670830"/>
    <lineage>
        <taxon>Bacteria</taxon>
        <taxon>Bacillati</taxon>
        <taxon>Actinomycetota</taxon>
        <taxon>Nitriliruptoria</taxon>
        <taxon>Egicoccales</taxon>
        <taxon>Egicoccaceae</taxon>
        <taxon>Egicoccus</taxon>
    </lineage>
</organism>
<proteinExistence type="predicted"/>
<name>A0A8J3EQX2_9ACTN</name>
<gene>
    <name evidence="9" type="ORF">GCM10011354_04810</name>
</gene>
<keyword evidence="2" id="KW-0723">Serine/threonine-protein kinase</keyword>
<comment type="caution">
    <text evidence="9">The sequence shown here is derived from an EMBL/GenBank/DDBJ whole genome shotgun (WGS) entry which is preliminary data.</text>
</comment>
<dbReference type="InterPro" id="IPR008271">
    <property type="entry name" value="Ser/Thr_kinase_AS"/>
</dbReference>
<feature type="domain" description="Protein kinase" evidence="8">
    <location>
        <begin position="80"/>
        <end position="341"/>
    </location>
</feature>
<evidence type="ECO:0000256" key="1">
    <source>
        <dbReference type="ARBA" id="ARBA00012513"/>
    </source>
</evidence>
<sequence length="356" mass="38770">MDVSDNVGAEEREQALAARERQLATRHADLQAREQRADDRERRADARDEAARHSGTPSPGEVTRALDGDVRPGSLIGERWRIEELIARGGAGTVWRATDLRLQRPVAVKLLRTDLLDDGLAMRRFRREAELLASVEHEHVMRLLDVHVRGHQLCLIAEHVGGMSLRSLMARHAPFSPDVVAALGVQLGTGVAAIHAQGIVHRDLKPRNVVLTERGTLKIVDFGTARHLAGELTPATAGQVAGSPAYLAPEQVEGRLGDQRTDLYALGLILWEAAAGRRPFSGDTSTAIALARLTAEVPELAELTAFPSHPLSAVVHRLTRSDPRTRFRSAWEAVDALAPLVPARPVDLVAAVTEDR</sequence>
<keyword evidence="6" id="KW-0067">ATP-binding</keyword>
<dbReference type="SMART" id="SM00220">
    <property type="entry name" value="S_TKc"/>
    <property type="match status" value="1"/>
</dbReference>
<protein>
    <recommendedName>
        <fullName evidence="1">non-specific serine/threonine protein kinase</fullName>
        <ecNumber evidence="1">2.7.11.1</ecNumber>
    </recommendedName>
</protein>
<reference evidence="9" key="2">
    <citation type="submission" date="2020-09" db="EMBL/GenBank/DDBJ databases">
        <authorList>
            <person name="Sun Q."/>
            <person name="Zhou Y."/>
        </authorList>
    </citation>
    <scope>NUCLEOTIDE SEQUENCE</scope>
    <source>
        <strain evidence="9">CGMCC 1.14988</strain>
    </source>
</reference>
<reference evidence="9" key="1">
    <citation type="journal article" date="2014" name="Int. J. Syst. Evol. Microbiol.">
        <title>Complete genome sequence of Corynebacterium casei LMG S-19264T (=DSM 44701T), isolated from a smear-ripened cheese.</title>
        <authorList>
            <consortium name="US DOE Joint Genome Institute (JGI-PGF)"/>
            <person name="Walter F."/>
            <person name="Albersmeier A."/>
            <person name="Kalinowski J."/>
            <person name="Ruckert C."/>
        </authorList>
    </citation>
    <scope>NUCLEOTIDE SEQUENCE</scope>
    <source>
        <strain evidence="9">CGMCC 1.14988</strain>
    </source>
</reference>
<dbReference type="PANTHER" id="PTHR43289:SF6">
    <property type="entry name" value="SERINE_THREONINE-PROTEIN KINASE NEKL-3"/>
    <property type="match status" value="1"/>
</dbReference>
<keyword evidence="3" id="KW-0808">Transferase</keyword>
<evidence type="ECO:0000256" key="5">
    <source>
        <dbReference type="ARBA" id="ARBA00022777"/>
    </source>
</evidence>
<dbReference type="Proteomes" id="UP000650511">
    <property type="component" value="Unassembled WGS sequence"/>
</dbReference>
<evidence type="ECO:0000256" key="6">
    <source>
        <dbReference type="ARBA" id="ARBA00022840"/>
    </source>
</evidence>
<dbReference type="Gene3D" id="1.10.510.10">
    <property type="entry name" value="Transferase(Phosphotransferase) domain 1"/>
    <property type="match status" value="1"/>
</dbReference>
<dbReference type="PROSITE" id="PS00108">
    <property type="entry name" value="PROTEIN_KINASE_ST"/>
    <property type="match status" value="1"/>
</dbReference>
<evidence type="ECO:0000313" key="9">
    <source>
        <dbReference type="EMBL" id="GGI03594.1"/>
    </source>
</evidence>
<keyword evidence="4" id="KW-0547">Nucleotide-binding</keyword>
<dbReference type="InterPro" id="IPR000719">
    <property type="entry name" value="Prot_kinase_dom"/>
</dbReference>
<evidence type="ECO:0000256" key="4">
    <source>
        <dbReference type="ARBA" id="ARBA00022741"/>
    </source>
</evidence>
<dbReference type="AlphaFoldDB" id="A0A8J3EQX2"/>
<dbReference type="PROSITE" id="PS50011">
    <property type="entry name" value="PROTEIN_KINASE_DOM"/>
    <property type="match status" value="1"/>
</dbReference>
<dbReference type="GO" id="GO:0005524">
    <property type="term" value="F:ATP binding"/>
    <property type="evidence" value="ECO:0007669"/>
    <property type="project" value="UniProtKB-KW"/>
</dbReference>
<dbReference type="GO" id="GO:0004674">
    <property type="term" value="F:protein serine/threonine kinase activity"/>
    <property type="evidence" value="ECO:0007669"/>
    <property type="project" value="UniProtKB-KW"/>
</dbReference>
<dbReference type="CDD" id="cd14014">
    <property type="entry name" value="STKc_PknB_like"/>
    <property type="match status" value="1"/>
</dbReference>
<evidence type="ECO:0000259" key="8">
    <source>
        <dbReference type="PROSITE" id="PS50011"/>
    </source>
</evidence>
<dbReference type="Pfam" id="PF00069">
    <property type="entry name" value="Pkinase"/>
    <property type="match status" value="1"/>
</dbReference>
<accession>A0A8J3EQX2</accession>
<evidence type="ECO:0000256" key="2">
    <source>
        <dbReference type="ARBA" id="ARBA00022527"/>
    </source>
</evidence>
<dbReference type="PANTHER" id="PTHR43289">
    <property type="entry name" value="MITOGEN-ACTIVATED PROTEIN KINASE KINASE KINASE 20-RELATED"/>
    <property type="match status" value="1"/>
</dbReference>
<dbReference type="SUPFAM" id="SSF56112">
    <property type="entry name" value="Protein kinase-like (PK-like)"/>
    <property type="match status" value="1"/>
</dbReference>
<evidence type="ECO:0000313" key="10">
    <source>
        <dbReference type="Proteomes" id="UP000650511"/>
    </source>
</evidence>
<dbReference type="EC" id="2.7.11.1" evidence="1"/>
<evidence type="ECO:0000256" key="7">
    <source>
        <dbReference type="SAM" id="MobiDB-lite"/>
    </source>
</evidence>
<keyword evidence="5" id="KW-0418">Kinase</keyword>
<feature type="region of interest" description="Disordered" evidence="7">
    <location>
        <begin position="1"/>
        <end position="68"/>
    </location>
</feature>
<keyword evidence="10" id="KW-1185">Reference proteome</keyword>
<dbReference type="EMBL" id="BMHA01000002">
    <property type="protein sequence ID" value="GGI03594.1"/>
    <property type="molecule type" value="Genomic_DNA"/>
</dbReference>